<keyword evidence="10" id="KW-1185">Reference proteome</keyword>
<evidence type="ECO:0000256" key="6">
    <source>
        <dbReference type="ARBA" id="ARBA00048439"/>
    </source>
</evidence>
<proteinExistence type="inferred from homology"/>
<reference evidence="9 10" key="1">
    <citation type="submission" date="2018-04" db="EMBL/GenBank/DDBJ databases">
        <title>The genome of golden apple snail Pomacea canaliculata provides insight into stress tolerance and invasive adaptation.</title>
        <authorList>
            <person name="Liu C."/>
            <person name="Liu B."/>
            <person name="Ren Y."/>
            <person name="Zhang Y."/>
            <person name="Wang H."/>
            <person name="Li S."/>
            <person name="Jiang F."/>
            <person name="Yin L."/>
            <person name="Zhang G."/>
            <person name="Qian W."/>
            <person name="Fan W."/>
        </authorList>
    </citation>
    <scope>NUCLEOTIDE SEQUENCE [LARGE SCALE GENOMIC DNA]</scope>
    <source>
        <strain evidence="9">SZHN2017</strain>
        <tissue evidence="9">Muscle</tissue>
    </source>
</reference>
<evidence type="ECO:0000256" key="7">
    <source>
        <dbReference type="SAM" id="MobiDB-lite"/>
    </source>
</evidence>
<protein>
    <recommendedName>
        <fullName evidence="5">tRNA-queuosine alpha-mannosyltransferase</fullName>
        <ecNumber evidence="4">2.4.1.110</ecNumber>
    </recommendedName>
</protein>
<organism evidence="9 10">
    <name type="scientific">Pomacea canaliculata</name>
    <name type="common">Golden apple snail</name>
    <dbReference type="NCBI Taxonomy" id="400727"/>
    <lineage>
        <taxon>Eukaryota</taxon>
        <taxon>Metazoa</taxon>
        <taxon>Spiralia</taxon>
        <taxon>Lophotrochozoa</taxon>
        <taxon>Mollusca</taxon>
        <taxon>Gastropoda</taxon>
        <taxon>Caenogastropoda</taxon>
        <taxon>Architaenioglossa</taxon>
        <taxon>Ampullarioidea</taxon>
        <taxon>Ampullariidae</taxon>
        <taxon>Pomacea</taxon>
    </lineage>
</organism>
<sequence>MESFLCSIKKFFKLMPDYRPKDLEDDIRPKCRVLYFPMHYEKIEQFQNETKGSDHHKTSSDASVTEDLPQSEYSQNIPVCMDSKVILLSCQKSLPTTETEPDNKKLNFAAVGKQGRDDSDFCIPTETGGDRQNFKCLHIVWPHRW</sequence>
<dbReference type="EC" id="2.4.1.110" evidence="4"/>
<dbReference type="GO" id="GO:0016438">
    <property type="term" value="F:tRNA-queuosine(34) beta-mannosyltransferase activity"/>
    <property type="evidence" value="ECO:0007669"/>
    <property type="project" value="UniProtKB-EC"/>
</dbReference>
<name>A0A2T7PBK9_POMCA</name>
<evidence type="ECO:0000256" key="1">
    <source>
        <dbReference type="ARBA" id="ARBA00009481"/>
    </source>
</evidence>
<dbReference type="STRING" id="400727.A0A2T7PBK9"/>
<keyword evidence="2" id="KW-0328">Glycosyltransferase</keyword>
<keyword evidence="3" id="KW-0808">Transferase</keyword>
<comment type="similarity">
    <text evidence="1">Belongs to the glycosyltransferase group 1 family. Glycosyltransferase 4 subfamily.</text>
</comment>
<dbReference type="AlphaFoldDB" id="A0A2T7PBK9"/>
<comment type="catalytic activity">
    <reaction evidence="6">
        <text>queuosine(34) in tRNA(Asp) + GDP-alpha-D-mannose = O-4''-alpha-D-mannosylqueuosine(34) in tRNA(Asp) + GDP + H(+)</text>
        <dbReference type="Rhea" id="RHEA:12885"/>
        <dbReference type="Rhea" id="RHEA-COMP:18572"/>
        <dbReference type="Rhea" id="RHEA-COMP:18581"/>
        <dbReference type="ChEBI" id="CHEBI:15378"/>
        <dbReference type="ChEBI" id="CHEBI:57527"/>
        <dbReference type="ChEBI" id="CHEBI:58189"/>
        <dbReference type="ChEBI" id="CHEBI:194431"/>
        <dbReference type="ChEBI" id="CHEBI:194442"/>
        <dbReference type="EC" id="2.4.1.110"/>
    </reaction>
    <physiologicalReaction direction="left-to-right" evidence="6">
        <dbReference type="Rhea" id="RHEA:12886"/>
    </physiologicalReaction>
</comment>
<evidence type="ECO:0000256" key="2">
    <source>
        <dbReference type="ARBA" id="ARBA00022676"/>
    </source>
</evidence>
<evidence type="ECO:0000313" key="9">
    <source>
        <dbReference type="EMBL" id="PVD30807.1"/>
    </source>
</evidence>
<comment type="caution">
    <text evidence="9">The sequence shown here is derived from an EMBL/GenBank/DDBJ whole genome shotgun (WGS) entry which is preliminary data.</text>
</comment>
<dbReference type="InterPro" id="IPR022701">
    <property type="entry name" value="QTMAN_N"/>
</dbReference>
<gene>
    <name evidence="9" type="ORF">C0Q70_10082</name>
</gene>
<accession>A0A2T7PBK9</accession>
<feature type="region of interest" description="Disordered" evidence="7">
    <location>
        <begin position="47"/>
        <end position="70"/>
    </location>
</feature>
<dbReference type="Proteomes" id="UP000245119">
    <property type="component" value="Linkage Group LG5"/>
</dbReference>
<dbReference type="Pfam" id="PF12038">
    <property type="entry name" value="QTMAN_N"/>
    <property type="match status" value="1"/>
</dbReference>
<evidence type="ECO:0000313" key="10">
    <source>
        <dbReference type="Proteomes" id="UP000245119"/>
    </source>
</evidence>
<dbReference type="EMBL" id="PZQS01000005">
    <property type="protein sequence ID" value="PVD30807.1"/>
    <property type="molecule type" value="Genomic_DNA"/>
</dbReference>
<evidence type="ECO:0000259" key="8">
    <source>
        <dbReference type="Pfam" id="PF12038"/>
    </source>
</evidence>
<evidence type="ECO:0000256" key="5">
    <source>
        <dbReference type="ARBA" id="ARBA00044539"/>
    </source>
</evidence>
<evidence type="ECO:0000256" key="3">
    <source>
        <dbReference type="ARBA" id="ARBA00022679"/>
    </source>
</evidence>
<evidence type="ECO:0000256" key="4">
    <source>
        <dbReference type="ARBA" id="ARBA00044517"/>
    </source>
</evidence>
<dbReference type="OrthoDB" id="10032790at2759"/>
<dbReference type="PANTHER" id="PTHR13615:SF3">
    <property type="entry name" value="GLYCOSYLTRANSFERASE-LIKE DOMAIN-CONTAINING PROTEIN 1"/>
    <property type="match status" value="1"/>
</dbReference>
<dbReference type="PANTHER" id="PTHR13615">
    <property type="entry name" value="GLYCOSYLTRANSFERASE-LIKE 1"/>
    <property type="match status" value="1"/>
</dbReference>
<feature type="domain" description="tRNA-queuosine alpha-mannosyltransferase N-terminal" evidence="8">
    <location>
        <begin position="1"/>
        <end position="38"/>
    </location>
</feature>
<dbReference type="InterPro" id="IPR051862">
    <property type="entry name" value="GT-like_domain_containing_1"/>
</dbReference>